<dbReference type="EMBL" id="QYBC01000013">
    <property type="protein sequence ID" value="RYB03572.1"/>
    <property type="molecule type" value="Genomic_DNA"/>
</dbReference>
<dbReference type="GO" id="GO:0003677">
    <property type="term" value="F:DNA binding"/>
    <property type="evidence" value="ECO:0007669"/>
    <property type="project" value="InterPro"/>
</dbReference>
<dbReference type="SUPFAM" id="SSF56349">
    <property type="entry name" value="DNA breaking-rejoining enzymes"/>
    <property type="match status" value="1"/>
</dbReference>
<dbReference type="OrthoDB" id="9808346at2"/>
<proteinExistence type="predicted"/>
<name>A0A4Q2RB91_9HYPH</name>
<dbReference type="RefSeq" id="WP_129220142.1">
    <property type="nucleotide sequence ID" value="NZ_QYBC01000013.1"/>
</dbReference>
<sequence length="333" mass="38778">MTYALSEKGPLMARPGEYALRWDLILDYAQDDHLDAIDNAWCDGFVAHAGTQSYGRRCLEDLRAAGNSMVEDEKLTHMPRVKMPDKSPSRPDHLTEDEVWALIKTAWNEPDQQNYPHGPKGDKTYKMVRTTRYRMRHLVPYIVVSVLTCTRASRVFEASYKREDGRPWIDLKNKFYWRLAKGEVEKKLKRAPKVPLSDQLVRWLTWRTRDRTRNGVVIPGNKYLVEYKGRPVDCRKAFEQCVERARVRYPDLFLRDDGDPKQIVRHTLRHTGVTLLSQWGVPAADICDYAGMSPEVYDRVYKHADPTKMDRVMDALGGRERPEPKGRRRTSEK</sequence>
<dbReference type="Proteomes" id="UP000289411">
    <property type="component" value="Unassembled WGS sequence"/>
</dbReference>
<keyword evidence="4" id="KW-1185">Reference proteome</keyword>
<keyword evidence="1" id="KW-0233">DNA recombination</keyword>
<reference evidence="3 4" key="2">
    <citation type="submission" date="2019-02" db="EMBL/GenBank/DDBJ databases">
        <title>'Lichenibacterium ramalinii' gen. nov. sp. nov., 'Lichenibacterium minor' gen. nov. sp. nov.</title>
        <authorList>
            <person name="Pankratov T."/>
        </authorList>
    </citation>
    <scope>NUCLEOTIDE SEQUENCE [LARGE SCALE GENOMIC DNA]</scope>
    <source>
        <strain evidence="3 4">RmlP001</strain>
    </source>
</reference>
<reference evidence="3 4" key="1">
    <citation type="submission" date="2018-09" db="EMBL/GenBank/DDBJ databases">
        <authorList>
            <person name="Grouzdev D.S."/>
            <person name="Krutkina M.S."/>
        </authorList>
    </citation>
    <scope>NUCLEOTIDE SEQUENCE [LARGE SCALE GENOMIC DNA]</scope>
    <source>
        <strain evidence="3 4">RmlP001</strain>
    </source>
</reference>
<evidence type="ECO:0000256" key="1">
    <source>
        <dbReference type="ARBA" id="ARBA00023172"/>
    </source>
</evidence>
<dbReference type="AlphaFoldDB" id="A0A4Q2RB91"/>
<dbReference type="GO" id="GO:0015074">
    <property type="term" value="P:DNA integration"/>
    <property type="evidence" value="ECO:0007669"/>
    <property type="project" value="InterPro"/>
</dbReference>
<evidence type="ECO:0008006" key="5">
    <source>
        <dbReference type="Google" id="ProtNLM"/>
    </source>
</evidence>
<dbReference type="Gene3D" id="1.10.443.10">
    <property type="entry name" value="Intergrase catalytic core"/>
    <property type="match status" value="1"/>
</dbReference>
<comment type="caution">
    <text evidence="3">The sequence shown here is derived from an EMBL/GenBank/DDBJ whole genome shotgun (WGS) entry which is preliminary data.</text>
</comment>
<evidence type="ECO:0000313" key="4">
    <source>
        <dbReference type="Proteomes" id="UP000289411"/>
    </source>
</evidence>
<accession>A0A4Q2RB91</accession>
<organism evidence="3 4">
    <name type="scientific">Lichenibacterium ramalinae</name>
    <dbReference type="NCBI Taxonomy" id="2316527"/>
    <lineage>
        <taxon>Bacteria</taxon>
        <taxon>Pseudomonadati</taxon>
        <taxon>Pseudomonadota</taxon>
        <taxon>Alphaproteobacteria</taxon>
        <taxon>Hyphomicrobiales</taxon>
        <taxon>Lichenihabitantaceae</taxon>
        <taxon>Lichenibacterium</taxon>
    </lineage>
</organism>
<dbReference type="InterPro" id="IPR013762">
    <property type="entry name" value="Integrase-like_cat_sf"/>
</dbReference>
<feature type="region of interest" description="Disordered" evidence="2">
    <location>
        <begin position="313"/>
        <end position="333"/>
    </location>
</feature>
<evidence type="ECO:0000256" key="2">
    <source>
        <dbReference type="SAM" id="MobiDB-lite"/>
    </source>
</evidence>
<dbReference type="GO" id="GO:0006310">
    <property type="term" value="P:DNA recombination"/>
    <property type="evidence" value="ECO:0007669"/>
    <property type="project" value="UniProtKB-KW"/>
</dbReference>
<dbReference type="InterPro" id="IPR011010">
    <property type="entry name" value="DNA_brk_join_enz"/>
</dbReference>
<protein>
    <recommendedName>
        <fullName evidence="5">Site-specific integrase</fullName>
    </recommendedName>
</protein>
<evidence type="ECO:0000313" key="3">
    <source>
        <dbReference type="EMBL" id="RYB03572.1"/>
    </source>
</evidence>
<gene>
    <name evidence="3" type="ORF">D3272_15570</name>
</gene>